<evidence type="ECO:0000259" key="7">
    <source>
        <dbReference type="PROSITE" id="PS50011"/>
    </source>
</evidence>
<accession>A0ABQ5RAK9</accession>
<feature type="region of interest" description="Disordered" evidence="6">
    <location>
        <begin position="460"/>
        <end position="484"/>
    </location>
</feature>
<keyword evidence="3" id="KW-0418">Kinase</keyword>
<evidence type="ECO:0000256" key="5">
    <source>
        <dbReference type="PROSITE-ProRule" id="PRU10141"/>
    </source>
</evidence>
<gene>
    <name evidence="8" type="ORF">Pa4123_89190</name>
</gene>
<evidence type="ECO:0000256" key="2">
    <source>
        <dbReference type="ARBA" id="ARBA00022741"/>
    </source>
</evidence>
<keyword evidence="9" id="KW-1185">Reference proteome</keyword>
<dbReference type="PROSITE" id="PS50011">
    <property type="entry name" value="PROTEIN_KINASE_DOM"/>
    <property type="match status" value="1"/>
</dbReference>
<dbReference type="Gene3D" id="1.10.510.10">
    <property type="entry name" value="Transferase(Phosphotransferase) domain 1"/>
    <property type="match status" value="1"/>
</dbReference>
<protein>
    <recommendedName>
        <fullName evidence="7">Protein kinase domain-containing protein</fullName>
    </recommendedName>
</protein>
<dbReference type="InterPro" id="IPR017441">
    <property type="entry name" value="Protein_kinase_ATP_BS"/>
</dbReference>
<comment type="caution">
    <text evidence="8">The sequence shown here is derived from an EMBL/GenBank/DDBJ whole genome shotgun (WGS) entry which is preliminary data.</text>
</comment>
<dbReference type="CDD" id="cd14014">
    <property type="entry name" value="STKc_PknB_like"/>
    <property type="match status" value="1"/>
</dbReference>
<proteinExistence type="predicted"/>
<organism evidence="8 9">
    <name type="scientific">Phytohabitans aurantiacus</name>
    <dbReference type="NCBI Taxonomy" id="3016789"/>
    <lineage>
        <taxon>Bacteria</taxon>
        <taxon>Bacillati</taxon>
        <taxon>Actinomycetota</taxon>
        <taxon>Actinomycetes</taxon>
        <taxon>Micromonosporales</taxon>
        <taxon>Micromonosporaceae</taxon>
    </lineage>
</organism>
<dbReference type="Pfam" id="PF00069">
    <property type="entry name" value="Pkinase"/>
    <property type="match status" value="1"/>
</dbReference>
<dbReference type="EMBL" id="BSDI01000092">
    <property type="protein sequence ID" value="GLI03641.1"/>
    <property type="molecule type" value="Genomic_DNA"/>
</dbReference>
<feature type="binding site" evidence="5">
    <location>
        <position position="51"/>
    </location>
    <ligand>
        <name>ATP</name>
        <dbReference type="ChEBI" id="CHEBI:30616"/>
    </ligand>
</feature>
<name>A0ABQ5RAK9_9ACTN</name>
<dbReference type="InterPro" id="IPR008271">
    <property type="entry name" value="Ser/Thr_kinase_AS"/>
</dbReference>
<dbReference type="PANTHER" id="PTHR43289:SF34">
    <property type="entry name" value="SERINE_THREONINE-PROTEIN KINASE YBDM-RELATED"/>
    <property type="match status" value="1"/>
</dbReference>
<keyword evidence="2 5" id="KW-0547">Nucleotide-binding</keyword>
<dbReference type="InterPro" id="IPR000719">
    <property type="entry name" value="Prot_kinase_dom"/>
</dbReference>
<feature type="compositionally biased region" description="Low complexity" evidence="6">
    <location>
        <begin position="461"/>
        <end position="483"/>
    </location>
</feature>
<sequence length="666" mass="68655">MSGDQGPRGASLRPGDLRRLGRYEVLGRLGEGGMGTVYLARDPDARQVAIKVIRAELTIDDEFRRRFRGEVDRARQVPPFCTAEVLDADPDHERPYLVVEYVDGPSLATVVEERGPLTPANLHGLAIGVATALTAIHGAGVIHRDLKPSNVLLAPGSPKVIDFGIARAVEATSRHTRTNQMVGTAAYMAPERFGPDAGTALTPAADVFSWGAVVAYAGSGRTPFGAGTPAVVAARILTGQPNLTGLAPPLRDLVERTLAKDPARRPTARELLDMLLTAGPHRPAVVAAALAEQPALLVAAEEAQAATDHHPNRLAAVAPPEPAPAAELAGAAESTGSATTYLGPLGLSAPAPTPVSFEPGAAPIPPDPAPPPIPPAPDSVASGSPGLAAPGLGGSGSASAVPAATVAGDTEPDASAGAHALPAPRAGGRMGRIATLALALAVFITSLTVAGVVTGRLPPDRGGAPAPTPASPTASASASARASQVVIEDPLTAPRGWRTRDDTAEKTTCRFDGALVVTRDQQGSYRCPGPVDPHTDFTVAVDVRLRTQGTCAAIWFRFDGPGGYLLRICQEGYYLATHGAGDGRTVRVLRTMPFASALPLGDTIRVGVTVEGTTISVERDGDPVGTVRDATFAQGRVVLGIFSQTPDHAPPFTVTFANIEIRTFTP</sequence>
<keyword evidence="1" id="KW-0808">Transferase</keyword>
<dbReference type="SMART" id="SM00220">
    <property type="entry name" value="S_TKc"/>
    <property type="match status" value="1"/>
</dbReference>
<evidence type="ECO:0000256" key="4">
    <source>
        <dbReference type="ARBA" id="ARBA00022840"/>
    </source>
</evidence>
<dbReference type="PROSITE" id="PS00107">
    <property type="entry name" value="PROTEIN_KINASE_ATP"/>
    <property type="match status" value="1"/>
</dbReference>
<reference evidence="8" key="1">
    <citation type="submission" date="2022-12" db="EMBL/GenBank/DDBJ databases">
        <title>New Phytohabitans aurantiacus sp. RD004123 nov., an actinomycete isolated from soil.</title>
        <authorList>
            <person name="Triningsih D.W."/>
            <person name="Harunari E."/>
            <person name="Igarashi Y."/>
        </authorList>
    </citation>
    <scope>NUCLEOTIDE SEQUENCE</scope>
    <source>
        <strain evidence="8">RD004123</strain>
    </source>
</reference>
<feature type="domain" description="Protein kinase" evidence="7">
    <location>
        <begin position="23"/>
        <end position="285"/>
    </location>
</feature>
<evidence type="ECO:0000256" key="1">
    <source>
        <dbReference type="ARBA" id="ARBA00022679"/>
    </source>
</evidence>
<evidence type="ECO:0000313" key="8">
    <source>
        <dbReference type="EMBL" id="GLI03641.1"/>
    </source>
</evidence>
<feature type="region of interest" description="Disordered" evidence="6">
    <location>
        <begin position="314"/>
        <end position="334"/>
    </location>
</feature>
<feature type="compositionally biased region" description="Pro residues" evidence="6">
    <location>
        <begin position="362"/>
        <end position="377"/>
    </location>
</feature>
<keyword evidence="4 5" id="KW-0067">ATP-binding</keyword>
<feature type="compositionally biased region" description="Low complexity" evidence="6">
    <location>
        <begin position="397"/>
        <end position="408"/>
    </location>
</feature>
<dbReference type="Gene3D" id="2.60.120.560">
    <property type="entry name" value="Exo-inulinase, domain 1"/>
    <property type="match status" value="1"/>
</dbReference>
<evidence type="ECO:0000256" key="3">
    <source>
        <dbReference type="ARBA" id="ARBA00022777"/>
    </source>
</evidence>
<dbReference type="RefSeq" id="WP_281905999.1">
    <property type="nucleotide sequence ID" value="NZ_BSDI01000092.1"/>
</dbReference>
<evidence type="ECO:0000256" key="6">
    <source>
        <dbReference type="SAM" id="MobiDB-lite"/>
    </source>
</evidence>
<dbReference type="InterPro" id="IPR011009">
    <property type="entry name" value="Kinase-like_dom_sf"/>
</dbReference>
<feature type="compositionally biased region" description="Low complexity" evidence="6">
    <location>
        <begin position="378"/>
        <end position="390"/>
    </location>
</feature>
<feature type="region of interest" description="Disordered" evidence="6">
    <location>
        <begin position="352"/>
        <end position="426"/>
    </location>
</feature>
<dbReference type="PANTHER" id="PTHR43289">
    <property type="entry name" value="MITOGEN-ACTIVATED PROTEIN KINASE KINASE KINASE 20-RELATED"/>
    <property type="match status" value="1"/>
</dbReference>
<dbReference type="Gene3D" id="3.30.200.20">
    <property type="entry name" value="Phosphorylase Kinase, domain 1"/>
    <property type="match status" value="1"/>
</dbReference>
<evidence type="ECO:0000313" key="9">
    <source>
        <dbReference type="Proteomes" id="UP001144280"/>
    </source>
</evidence>
<dbReference type="SUPFAM" id="SSF56112">
    <property type="entry name" value="Protein kinase-like (PK-like)"/>
    <property type="match status" value="1"/>
</dbReference>
<dbReference type="Proteomes" id="UP001144280">
    <property type="component" value="Unassembled WGS sequence"/>
</dbReference>
<dbReference type="PROSITE" id="PS00108">
    <property type="entry name" value="PROTEIN_KINASE_ST"/>
    <property type="match status" value="1"/>
</dbReference>